<dbReference type="RefSeq" id="WP_184201158.1">
    <property type="nucleotide sequence ID" value="NZ_BMOX01000004.1"/>
</dbReference>
<evidence type="ECO:0000313" key="2">
    <source>
        <dbReference type="Proteomes" id="UP000538147"/>
    </source>
</evidence>
<comment type="caution">
    <text evidence="1">The sequence shown here is derived from an EMBL/GenBank/DDBJ whole genome shotgun (WGS) entry which is preliminary data.</text>
</comment>
<evidence type="ECO:0000313" key="1">
    <source>
        <dbReference type="EMBL" id="MBB6228571.1"/>
    </source>
</evidence>
<dbReference type="Gene3D" id="6.10.10.120">
    <property type="entry name" value="Antitoxin ParD1-like"/>
    <property type="match status" value="1"/>
</dbReference>
<protein>
    <submittedName>
        <fullName evidence="1">Putative addiction module CopG family antidote</fullName>
    </submittedName>
</protein>
<dbReference type="InterPro" id="IPR038296">
    <property type="entry name" value="ParD_sf"/>
</dbReference>
<dbReference type="InterPro" id="IPR022789">
    <property type="entry name" value="ParD"/>
</dbReference>
<dbReference type="Pfam" id="PF03693">
    <property type="entry name" value="ParD_antitoxin"/>
    <property type="match status" value="1"/>
</dbReference>
<name>A0A841LAA0_9SPHN</name>
<dbReference type="Proteomes" id="UP000538147">
    <property type="component" value="Unassembled WGS sequence"/>
</dbReference>
<accession>A0A841LAA0</accession>
<gene>
    <name evidence="1" type="ORF">FHS79_002761</name>
</gene>
<keyword evidence="2" id="KW-1185">Reference proteome</keyword>
<reference evidence="1 2" key="1">
    <citation type="submission" date="2020-08" db="EMBL/GenBank/DDBJ databases">
        <title>Genomic Encyclopedia of Type Strains, Phase IV (KMG-IV): sequencing the most valuable type-strain genomes for metagenomic binning, comparative biology and taxonomic classification.</title>
        <authorList>
            <person name="Goeker M."/>
        </authorList>
    </citation>
    <scope>NUCLEOTIDE SEQUENCE [LARGE SCALE GENOMIC DNA]</scope>
    <source>
        <strain evidence="1 2">DSM 102189</strain>
    </source>
</reference>
<sequence>MTQREGLASVNLGATKAIGQRLVTEGRFENLSEACRAGLRRLEDDARVIDRLVSLGQEGMASGIDESFDVDSFVDEMSATT</sequence>
<proteinExistence type="predicted"/>
<organism evidence="1 2">
    <name type="scientific">Polymorphobacter multimanifer</name>
    <dbReference type="NCBI Taxonomy" id="1070431"/>
    <lineage>
        <taxon>Bacteria</taxon>
        <taxon>Pseudomonadati</taxon>
        <taxon>Pseudomonadota</taxon>
        <taxon>Alphaproteobacteria</taxon>
        <taxon>Sphingomonadales</taxon>
        <taxon>Sphingosinicellaceae</taxon>
        <taxon>Polymorphobacter</taxon>
    </lineage>
</organism>
<dbReference type="AlphaFoldDB" id="A0A841LAA0"/>
<dbReference type="EMBL" id="JACIIV010000021">
    <property type="protein sequence ID" value="MBB6228571.1"/>
    <property type="molecule type" value="Genomic_DNA"/>
</dbReference>